<evidence type="ECO:0000313" key="1">
    <source>
        <dbReference type="EMBL" id="GKX67362.1"/>
    </source>
</evidence>
<organism evidence="1 2">
    <name type="scientific">Inconstantimicrobium mannanitabidum</name>
    <dbReference type="NCBI Taxonomy" id="1604901"/>
    <lineage>
        <taxon>Bacteria</taxon>
        <taxon>Bacillati</taxon>
        <taxon>Bacillota</taxon>
        <taxon>Clostridia</taxon>
        <taxon>Eubacteriales</taxon>
        <taxon>Clostridiaceae</taxon>
        <taxon>Inconstantimicrobium</taxon>
    </lineage>
</organism>
<proteinExistence type="predicted"/>
<sequence length="485" mass="56413">MSNSVLVAAAQLNIFNTNALNFQVIKKLKELGVDIRIFIPMDRKTQRICIQEFIAIDDIALNIGDIEIEAEIKESEYEGIKIYALDMPEYFDMDNIYDQTNEAEKFSCFCRGILKALPIINFKPEIIQCEDWPTAFIPFILKEKYKDITFYDEIKTIFTFNNIGNQGIFDIDTCRYLDITREELVSKGLDYYEQINFMKAGLLYADKITTVSTNYVKDISSQMFGNTLENIINMRQEDICGILTGIDNDSNNPQTDQRIYVNYSIDSIEGKLQNKKLLQKKLGFEINDDIPLIFFNSNLSCEKGIDLIQYSLPDIMKDNVQMIIMSNKTRCEEFQEEILEEFLQRATERYSDKFLYIPFDESMLYKCFAGADIFLMPSAIEPCGFGQLVAMRYGAVPLVKEVGGFIDTVKFFENDMKNATGFSFKYSNEKVLLYTIRRAIEVYKNKDVWINIQKNCMSQDFQIDKYIKEYIQLYSALVKERYCIC</sequence>
<keyword evidence="2" id="KW-1185">Reference proteome</keyword>
<dbReference type="Proteomes" id="UP001058074">
    <property type="component" value="Unassembled WGS sequence"/>
</dbReference>
<evidence type="ECO:0000313" key="2">
    <source>
        <dbReference type="Proteomes" id="UP001058074"/>
    </source>
</evidence>
<dbReference type="EMBL" id="BROD01000001">
    <property type="protein sequence ID" value="GKX67362.1"/>
    <property type="molecule type" value="Genomic_DNA"/>
</dbReference>
<protein>
    <submittedName>
        <fullName evidence="1">Glycogen synthase</fullName>
    </submittedName>
</protein>
<comment type="caution">
    <text evidence="1">The sequence shown here is derived from an EMBL/GenBank/DDBJ whole genome shotgun (WGS) entry which is preliminary data.</text>
</comment>
<reference evidence="1" key="1">
    <citation type="journal article" date="2025" name="Int. J. Syst. Evol. Microbiol.">
        <title>Inconstantimicrobium mannanitabidum sp. nov., a novel member of the family Clostridiaceae isolated from anoxic soil under the treatment of reductive soil disinfestation.</title>
        <authorList>
            <person name="Ueki A."/>
            <person name="Tonouchi A."/>
            <person name="Honma S."/>
            <person name="Kaku N."/>
            <person name="Ueki K."/>
        </authorList>
    </citation>
    <scope>NUCLEOTIDE SEQUENCE</scope>
    <source>
        <strain evidence="1">TW13</strain>
    </source>
</reference>
<gene>
    <name evidence="1" type="primary">glgA_2</name>
    <name evidence="1" type="ORF">rsdtw13_26200</name>
</gene>
<accession>A0ACB5RDV7</accession>
<name>A0ACB5RDV7_9CLOT</name>